<evidence type="ECO:0000256" key="6">
    <source>
        <dbReference type="SAM" id="Phobius"/>
    </source>
</evidence>
<evidence type="ECO:0000313" key="7">
    <source>
        <dbReference type="EMBL" id="PRY72946.1"/>
    </source>
</evidence>
<feature type="transmembrane region" description="Helical" evidence="6">
    <location>
        <begin position="84"/>
        <end position="106"/>
    </location>
</feature>
<evidence type="ECO:0000256" key="1">
    <source>
        <dbReference type="ARBA" id="ARBA00004651"/>
    </source>
</evidence>
<dbReference type="RefSeq" id="WP_106229372.1">
    <property type="nucleotide sequence ID" value="NZ_PVTM01000002.1"/>
</dbReference>
<dbReference type="PANTHER" id="PTHR33931">
    <property type="entry name" value="HOLIN-LIKE PROTEIN CIDA-RELATED"/>
    <property type="match status" value="1"/>
</dbReference>
<evidence type="ECO:0000256" key="4">
    <source>
        <dbReference type="ARBA" id="ARBA00022989"/>
    </source>
</evidence>
<dbReference type="InterPro" id="IPR005538">
    <property type="entry name" value="LrgA/CidA"/>
</dbReference>
<dbReference type="GO" id="GO:0016787">
    <property type="term" value="F:hydrolase activity"/>
    <property type="evidence" value="ECO:0007669"/>
    <property type="project" value="UniProtKB-KW"/>
</dbReference>
<dbReference type="Proteomes" id="UP000239896">
    <property type="component" value="Unassembled WGS sequence"/>
</dbReference>
<protein>
    <submittedName>
        <fullName evidence="7">Putative effector of murein hydrolase LrgA (UPF0299 family)</fullName>
    </submittedName>
</protein>
<evidence type="ECO:0000313" key="8">
    <source>
        <dbReference type="Proteomes" id="UP000239896"/>
    </source>
</evidence>
<keyword evidence="8" id="KW-1185">Reference proteome</keyword>
<sequence length="124" mass="13179">MPALRGFLWLLGFLLLGEVLVTLTGLPVSAGVVGMLLLTAWLLLHGGGFDDIAAAAQPLIAVLAMLIMPGVVGVFFLVDELAGQWTAILAALVGGTLLSVFTTLWLMRRLMGERHDDARDTGHE</sequence>
<dbReference type="PANTHER" id="PTHR33931:SF2">
    <property type="entry name" value="HOLIN-LIKE PROTEIN CIDA"/>
    <property type="match status" value="1"/>
</dbReference>
<keyword evidence="2" id="KW-1003">Cell membrane</keyword>
<comment type="caution">
    <text evidence="7">The sequence shown here is derived from an EMBL/GenBank/DDBJ whole genome shotgun (WGS) entry which is preliminary data.</text>
</comment>
<accession>A0A2T0VR93</accession>
<organism evidence="7 8">
    <name type="scientific">Halomonas ventosae</name>
    <dbReference type="NCBI Taxonomy" id="229007"/>
    <lineage>
        <taxon>Bacteria</taxon>
        <taxon>Pseudomonadati</taxon>
        <taxon>Pseudomonadota</taxon>
        <taxon>Gammaproteobacteria</taxon>
        <taxon>Oceanospirillales</taxon>
        <taxon>Halomonadaceae</taxon>
        <taxon>Halomonas</taxon>
    </lineage>
</organism>
<keyword evidence="4 6" id="KW-1133">Transmembrane helix</keyword>
<dbReference type="AlphaFoldDB" id="A0A2T0VR93"/>
<keyword evidence="7" id="KW-0378">Hydrolase</keyword>
<keyword evidence="5 6" id="KW-0472">Membrane</keyword>
<reference evidence="7 8" key="1">
    <citation type="submission" date="2018-03" db="EMBL/GenBank/DDBJ databases">
        <title>Comparative analysis of microorganisms from saline springs in Andes Mountain Range, Colombia.</title>
        <authorList>
            <person name="Rubin E."/>
        </authorList>
    </citation>
    <scope>NUCLEOTIDE SEQUENCE [LARGE SCALE GENOMIC DNA]</scope>
    <source>
        <strain evidence="7 8">USBA 854</strain>
    </source>
</reference>
<gene>
    <name evidence="7" type="ORF">BCL64_10225</name>
</gene>
<keyword evidence="3 6" id="KW-0812">Transmembrane</keyword>
<evidence type="ECO:0000256" key="3">
    <source>
        <dbReference type="ARBA" id="ARBA00022692"/>
    </source>
</evidence>
<dbReference type="EMBL" id="PVTM01000002">
    <property type="protein sequence ID" value="PRY72946.1"/>
    <property type="molecule type" value="Genomic_DNA"/>
</dbReference>
<feature type="transmembrane region" description="Helical" evidence="6">
    <location>
        <begin position="59"/>
        <end position="78"/>
    </location>
</feature>
<evidence type="ECO:0000256" key="2">
    <source>
        <dbReference type="ARBA" id="ARBA00022475"/>
    </source>
</evidence>
<name>A0A2T0VR93_9GAMM</name>
<comment type="subcellular location">
    <subcellularLocation>
        <location evidence="1">Cell membrane</location>
        <topology evidence="1">Multi-pass membrane protein</topology>
    </subcellularLocation>
</comment>
<evidence type="ECO:0000256" key="5">
    <source>
        <dbReference type="ARBA" id="ARBA00023136"/>
    </source>
</evidence>
<proteinExistence type="predicted"/>
<dbReference type="Pfam" id="PF03788">
    <property type="entry name" value="LrgA"/>
    <property type="match status" value="1"/>
</dbReference>
<dbReference type="GO" id="GO:0005886">
    <property type="term" value="C:plasma membrane"/>
    <property type="evidence" value="ECO:0007669"/>
    <property type="project" value="UniProtKB-SubCell"/>
</dbReference>